<dbReference type="AlphaFoldDB" id="T1C037"/>
<name>T1C037_9ZZZZ</name>
<protein>
    <submittedName>
        <fullName evidence="1">Uncharacterized protein</fullName>
    </submittedName>
</protein>
<accession>T1C037</accession>
<sequence length="341" mass="34896">MKLSRLLSLLLLVALAAGLSAPALALGRYESNARSEEALASSLLHRAPAQITEIAPGVVLPLWRGNDGKLLAIVASSPAGNAGGWRAPLLGGALNLRAVDASPLLTETLRYQFDNGLRADARIAQRSWSAPGCDMTQAGMRGGLCTGGQTNLGGVTSAEFGAGYTRGPVGMEFSLGLSRPSNLGGPLAAPTLSPLYGGGGVTAGLPLDLLGSTTRLSANSILAMGGLHFELGASYGRINTDATLLPSLSGLDEKSLRFGIGRGSITGVVTGRVLTPGSALGSGLDLQPWTTVDLGITWRLPWHGAFSVGAQNLWSQGAPPPGANVPGAAARIPYVQYQQDL</sequence>
<evidence type="ECO:0000313" key="1">
    <source>
        <dbReference type="EMBL" id="EQD74183.1"/>
    </source>
</evidence>
<comment type="caution">
    <text evidence="1">The sequence shown here is derived from an EMBL/GenBank/DDBJ whole genome shotgun (WGS) entry which is preliminary data.</text>
</comment>
<dbReference type="EMBL" id="AUZY01001697">
    <property type="protein sequence ID" value="EQD74183.1"/>
    <property type="molecule type" value="Genomic_DNA"/>
</dbReference>
<reference evidence="1" key="2">
    <citation type="journal article" date="2014" name="ISME J.">
        <title>Microbial stratification in low pH oxic and suboxic macroscopic growths along an acid mine drainage.</title>
        <authorList>
            <person name="Mendez-Garcia C."/>
            <person name="Mesa V."/>
            <person name="Sprenger R.R."/>
            <person name="Richter M."/>
            <person name="Diez M.S."/>
            <person name="Solano J."/>
            <person name="Bargiela R."/>
            <person name="Golyshina O.V."/>
            <person name="Manteca A."/>
            <person name="Ramos J.L."/>
            <person name="Gallego J.R."/>
            <person name="Llorente I."/>
            <person name="Martins Dos Santos V.A."/>
            <person name="Jensen O.N."/>
            <person name="Pelaez A.I."/>
            <person name="Sanchez J."/>
            <person name="Ferrer M."/>
        </authorList>
    </citation>
    <scope>NUCLEOTIDE SEQUENCE</scope>
</reference>
<organism evidence="1">
    <name type="scientific">mine drainage metagenome</name>
    <dbReference type="NCBI Taxonomy" id="410659"/>
    <lineage>
        <taxon>unclassified sequences</taxon>
        <taxon>metagenomes</taxon>
        <taxon>ecological metagenomes</taxon>
    </lineage>
</organism>
<gene>
    <name evidence="1" type="ORF">B1B_02810</name>
</gene>
<reference evidence="1" key="1">
    <citation type="submission" date="2013-08" db="EMBL/GenBank/DDBJ databases">
        <authorList>
            <person name="Mendez C."/>
            <person name="Richter M."/>
            <person name="Ferrer M."/>
            <person name="Sanchez J."/>
        </authorList>
    </citation>
    <scope>NUCLEOTIDE SEQUENCE</scope>
</reference>
<proteinExistence type="predicted"/>